<dbReference type="PANTHER" id="PTHR45138:SF9">
    <property type="entry name" value="DIGUANYLATE CYCLASE DGCM-RELATED"/>
    <property type="match status" value="1"/>
</dbReference>
<organism evidence="2">
    <name type="scientific">mine drainage metagenome</name>
    <dbReference type="NCBI Taxonomy" id="410659"/>
    <lineage>
        <taxon>unclassified sequences</taxon>
        <taxon>metagenomes</taxon>
        <taxon>ecological metagenomes</taxon>
    </lineage>
</organism>
<dbReference type="InterPro" id="IPR050469">
    <property type="entry name" value="Diguanylate_Cyclase"/>
</dbReference>
<dbReference type="Pfam" id="PF00990">
    <property type="entry name" value="GGDEF"/>
    <property type="match status" value="1"/>
</dbReference>
<evidence type="ECO:0000313" key="2">
    <source>
        <dbReference type="EMBL" id="OIQ90367.1"/>
    </source>
</evidence>
<dbReference type="InterPro" id="IPR029787">
    <property type="entry name" value="Nucleotide_cyclase"/>
</dbReference>
<accession>A0A1J5RED1</accession>
<dbReference type="EC" id="2.7.7.65" evidence="2"/>
<dbReference type="InterPro" id="IPR000160">
    <property type="entry name" value="GGDEF_dom"/>
</dbReference>
<sequence length="306" mass="32596">MSALAAELTVDPSASLLTPHPLAAAREAGGAVGAIRAARRVLTAWLQRCLRQGAYRQQAQAVAALPLAAIERQLHVALAEAGDGGIEPTHAELIAELQGIQRLVARLAGTQKSQPDALRAYDALVDSSLSALHHLSELEVELTAQQAWLDPLTGLPGRRALQQRLLAEHSRVRRHGGSCALALVDLDRFKPINDRYGHLAGDSFLVAFAAALRRLLRPYDSAFRYGGDEFVLVLPQSGQGEAEAAIARIQQDLGEQPLLQLRGQPVHAAFSAGIALLEPARSVVQSVADADARLYAAKAGAARADR</sequence>
<gene>
    <name evidence="2" type="primary">ydeH_4</name>
    <name evidence="2" type="ORF">GALL_277590</name>
</gene>
<protein>
    <submittedName>
        <fullName evidence="2">Diguanylate cyclase YdeH</fullName>
        <ecNumber evidence="2">2.7.7.65</ecNumber>
    </submittedName>
</protein>
<dbReference type="Gene3D" id="3.30.70.270">
    <property type="match status" value="1"/>
</dbReference>
<feature type="domain" description="GGDEF" evidence="1">
    <location>
        <begin position="177"/>
        <end position="306"/>
    </location>
</feature>
<dbReference type="GO" id="GO:0052621">
    <property type="term" value="F:diguanylate cyclase activity"/>
    <property type="evidence" value="ECO:0007669"/>
    <property type="project" value="UniProtKB-EC"/>
</dbReference>
<dbReference type="CDD" id="cd01949">
    <property type="entry name" value="GGDEF"/>
    <property type="match status" value="1"/>
</dbReference>
<dbReference type="InterPro" id="IPR043128">
    <property type="entry name" value="Rev_trsase/Diguanyl_cyclase"/>
</dbReference>
<dbReference type="NCBIfam" id="TIGR00254">
    <property type="entry name" value="GGDEF"/>
    <property type="match status" value="1"/>
</dbReference>
<comment type="caution">
    <text evidence="2">The sequence shown here is derived from an EMBL/GenBank/DDBJ whole genome shotgun (WGS) entry which is preliminary data.</text>
</comment>
<keyword evidence="2" id="KW-0808">Transferase</keyword>
<dbReference type="AlphaFoldDB" id="A0A1J5RED1"/>
<dbReference type="SUPFAM" id="SSF55073">
    <property type="entry name" value="Nucleotide cyclase"/>
    <property type="match status" value="1"/>
</dbReference>
<dbReference type="GO" id="GO:0043709">
    <property type="term" value="P:cell adhesion involved in single-species biofilm formation"/>
    <property type="evidence" value="ECO:0007669"/>
    <property type="project" value="TreeGrafter"/>
</dbReference>
<proteinExistence type="predicted"/>
<dbReference type="PANTHER" id="PTHR45138">
    <property type="entry name" value="REGULATORY COMPONENTS OF SENSORY TRANSDUCTION SYSTEM"/>
    <property type="match status" value="1"/>
</dbReference>
<dbReference type="GO" id="GO:1902201">
    <property type="term" value="P:negative regulation of bacterial-type flagellum-dependent cell motility"/>
    <property type="evidence" value="ECO:0007669"/>
    <property type="project" value="TreeGrafter"/>
</dbReference>
<dbReference type="EMBL" id="MLJW01000295">
    <property type="protein sequence ID" value="OIQ90367.1"/>
    <property type="molecule type" value="Genomic_DNA"/>
</dbReference>
<dbReference type="PROSITE" id="PS50887">
    <property type="entry name" value="GGDEF"/>
    <property type="match status" value="1"/>
</dbReference>
<reference evidence="2" key="1">
    <citation type="submission" date="2016-10" db="EMBL/GenBank/DDBJ databases">
        <title>Sequence of Gallionella enrichment culture.</title>
        <authorList>
            <person name="Poehlein A."/>
            <person name="Muehling M."/>
            <person name="Daniel R."/>
        </authorList>
    </citation>
    <scope>NUCLEOTIDE SEQUENCE</scope>
</reference>
<dbReference type="GO" id="GO:0005886">
    <property type="term" value="C:plasma membrane"/>
    <property type="evidence" value="ECO:0007669"/>
    <property type="project" value="TreeGrafter"/>
</dbReference>
<keyword evidence="2" id="KW-0548">Nucleotidyltransferase</keyword>
<evidence type="ECO:0000259" key="1">
    <source>
        <dbReference type="PROSITE" id="PS50887"/>
    </source>
</evidence>
<name>A0A1J5RED1_9ZZZZ</name>
<dbReference type="SMART" id="SM00267">
    <property type="entry name" value="GGDEF"/>
    <property type="match status" value="1"/>
</dbReference>